<dbReference type="Proteomes" id="UP001623349">
    <property type="component" value="Unassembled WGS sequence"/>
</dbReference>
<evidence type="ECO:0000256" key="11">
    <source>
        <dbReference type="ARBA" id="ARBA00023033"/>
    </source>
</evidence>
<comment type="subcellular location">
    <subcellularLocation>
        <location evidence="3 15">Endoplasmic reticulum membrane</location>
        <topology evidence="3">Peripheral membrane protein</topology>
    </subcellularLocation>
    <subcellularLocation>
        <location evidence="2 15">Microsome membrane</location>
        <topology evidence="2">Peripheral membrane protein</topology>
    </subcellularLocation>
</comment>
<keyword evidence="11 15" id="KW-0503">Monooxygenase</keyword>
<dbReference type="Gene3D" id="1.10.630.10">
    <property type="entry name" value="Cytochrome P450"/>
    <property type="match status" value="1"/>
</dbReference>
<proteinExistence type="inferred from homology"/>
<evidence type="ECO:0000256" key="7">
    <source>
        <dbReference type="ARBA" id="ARBA00022824"/>
    </source>
</evidence>
<comment type="similarity">
    <text evidence="4 15">Belongs to the cytochrome P450 family.</text>
</comment>
<evidence type="ECO:0000256" key="5">
    <source>
        <dbReference type="ARBA" id="ARBA00022617"/>
    </source>
</evidence>
<keyword evidence="17" id="KW-1185">Reference proteome</keyword>
<dbReference type="Pfam" id="PF00067">
    <property type="entry name" value="p450"/>
    <property type="match status" value="1"/>
</dbReference>
<evidence type="ECO:0000256" key="15">
    <source>
        <dbReference type="RuleBase" id="RU368047"/>
    </source>
</evidence>
<keyword evidence="6 15" id="KW-0479">Metal-binding</keyword>
<keyword evidence="9 15" id="KW-0560">Oxidoreductase</keyword>
<comment type="cofactor">
    <cofactor evidence="1 15">
        <name>heme</name>
        <dbReference type="ChEBI" id="CHEBI:30413"/>
    </cofactor>
</comment>
<evidence type="ECO:0000256" key="12">
    <source>
        <dbReference type="ARBA" id="ARBA00023136"/>
    </source>
</evidence>
<comment type="caution">
    <text evidence="16">The sequence shown here is derived from an EMBL/GenBank/DDBJ whole genome shotgun (WGS) entry which is preliminary data.</text>
</comment>
<keyword evidence="5 15" id="KW-0349">Heme</keyword>
<dbReference type="PANTHER" id="PTHR24300:SF119">
    <property type="entry name" value="CYTOCHROME P450-RELATED"/>
    <property type="match status" value="1"/>
</dbReference>
<comment type="catalytic activity">
    <reaction evidence="14">
        <text>an organic molecule + reduced [NADPH--hemoprotein reductase] + O2 = an alcohol + oxidized [NADPH--hemoprotein reductase] + H2O + H(+)</text>
        <dbReference type="Rhea" id="RHEA:17149"/>
        <dbReference type="Rhea" id="RHEA-COMP:11964"/>
        <dbReference type="Rhea" id="RHEA-COMP:11965"/>
        <dbReference type="ChEBI" id="CHEBI:15377"/>
        <dbReference type="ChEBI" id="CHEBI:15378"/>
        <dbReference type="ChEBI" id="CHEBI:15379"/>
        <dbReference type="ChEBI" id="CHEBI:30879"/>
        <dbReference type="ChEBI" id="CHEBI:57618"/>
        <dbReference type="ChEBI" id="CHEBI:58210"/>
        <dbReference type="ChEBI" id="CHEBI:142491"/>
        <dbReference type="EC" id="1.14.14.1"/>
    </reaction>
</comment>
<gene>
    <name evidence="16" type="ORF">APTSU1_001489400</name>
</gene>
<reference evidence="16 17" key="1">
    <citation type="submission" date="2024-08" db="EMBL/GenBank/DDBJ databases">
        <title>The draft genome of Apodemus speciosus.</title>
        <authorList>
            <person name="Nabeshima K."/>
            <person name="Suzuki S."/>
            <person name="Onuma M."/>
        </authorList>
    </citation>
    <scope>NUCLEOTIDE SEQUENCE [LARGE SCALE GENOMIC DNA]</scope>
    <source>
        <strain evidence="16">IB14-021</strain>
    </source>
</reference>
<comment type="function">
    <text evidence="13 15">Cytochromes P450 are a group of heme-thiolate monooxygenases. In liver microsomes, this enzyme is involved in an NADPH-dependent electron transport pathway. It oxidizes a variety of structurally unrelated compounds, including steroids, fatty acids, and xenobiotics.</text>
</comment>
<evidence type="ECO:0000256" key="13">
    <source>
        <dbReference type="ARBA" id="ARBA00037347"/>
    </source>
</evidence>
<dbReference type="PANTHER" id="PTHR24300">
    <property type="entry name" value="CYTOCHROME P450 508A4-RELATED"/>
    <property type="match status" value="1"/>
</dbReference>
<dbReference type="EC" id="1.14.14.-" evidence="15"/>
<evidence type="ECO:0000313" key="16">
    <source>
        <dbReference type="EMBL" id="GAB1299658.1"/>
    </source>
</evidence>
<evidence type="ECO:0000256" key="6">
    <source>
        <dbReference type="ARBA" id="ARBA00022723"/>
    </source>
</evidence>
<evidence type="ECO:0000313" key="17">
    <source>
        <dbReference type="Proteomes" id="UP001623349"/>
    </source>
</evidence>
<keyword evidence="8" id="KW-0492">Microsome</keyword>
<dbReference type="InterPro" id="IPR036396">
    <property type="entry name" value="Cyt_P450_sf"/>
</dbReference>
<keyword evidence="12" id="KW-0472">Membrane</keyword>
<dbReference type="SUPFAM" id="SSF48264">
    <property type="entry name" value="Cytochrome P450"/>
    <property type="match status" value="1"/>
</dbReference>
<dbReference type="InterPro" id="IPR008069">
    <property type="entry name" value="Cyt_P450_E_grp-I_CYP2D-like"/>
</dbReference>
<evidence type="ECO:0000256" key="2">
    <source>
        <dbReference type="ARBA" id="ARBA00004174"/>
    </source>
</evidence>
<evidence type="ECO:0000256" key="14">
    <source>
        <dbReference type="ARBA" id="ARBA00047827"/>
    </source>
</evidence>
<evidence type="ECO:0000256" key="8">
    <source>
        <dbReference type="ARBA" id="ARBA00022848"/>
    </source>
</evidence>
<evidence type="ECO:0000256" key="3">
    <source>
        <dbReference type="ARBA" id="ARBA00004406"/>
    </source>
</evidence>
<evidence type="ECO:0000256" key="1">
    <source>
        <dbReference type="ARBA" id="ARBA00001971"/>
    </source>
</evidence>
<name>A0ABQ0FK83_APOSI</name>
<protein>
    <recommendedName>
        <fullName evidence="15">Cytochrome P450</fullName>
        <ecNumber evidence="15">1.14.14.-</ecNumber>
    </recommendedName>
</protein>
<keyword evidence="7" id="KW-0256">Endoplasmic reticulum</keyword>
<sequence>MLVCWSINLSTMLDKAVCNVIASLIFAHHFEYEDPHLIRMLKVLEERLREAHGFIPEVLNTFLILLRPPGLADKVFQDQKTFRAILNNILTENRKILDAAQPPRNLTDAFLAEIEMIGSSTKCSKGLWAETKGNPESSFNDEKLHVVVDDLFTAGILSTSTTLSWALLIMILHPDVQREPDWS</sequence>
<organism evidence="16 17">
    <name type="scientific">Apodemus speciosus</name>
    <name type="common">Large Japanese field mouse</name>
    <dbReference type="NCBI Taxonomy" id="105296"/>
    <lineage>
        <taxon>Eukaryota</taxon>
        <taxon>Metazoa</taxon>
        <taxon>Chordata</taxon>
        <taxon>Craniata</taxon>
        <taxon>Vertebrata</taxon>
        <taxon>Euteleostomi</taxon>
        <taxon>Mammalia</taxon>
        <taxon>Eutheria</taxon>
        <taxon>Euarchontoglires</taxon>
        <taxon>Glires</taxon>
        <taxon>Rodentia</taxon>
        <taxon>Myomorpha</taxon>
        <taxon>Muroidea</taxon>
        <taxon>Muridae</taxon>
        <taxon>Murinae</taxon>
        <taxon>Apodemus</taxon>
    </lineage>
</organism>
<evidence type="ECO:0000256" key="9">
    <source>
        <dbReference type="ARBA" id="ARBA00023002"/>
    </source>
</evidence>
<keyword evidence="10 15" id="KW-0408">Iron</keyword>
<evidence type="ECO:0000256" key="10">
    <source>
        <dbReference type="ARBA" id="ARBA00023004"/>
    </source>
</evidence>
<dbReference type="InterPro" id="IPR002401">
    <property type="entry name" value="Cyt_P450_E_grp-I"/>
</dbReference>
<dbReference type="PRINTS" id="PR01686">
    <property type="entry name" value="EP450ICYP2D"/>
</dbReference>
<accession>A0ABQ0FK83</accession>
<evidence type="ECO:0000256" key="4">
    <source>
        <dbReference type="ARBA" id="ARBA00010617"/>
    </source>
</evidence>
<dbReference type="EMBL" id="BAAFST010000015">
    <property type="protein sequence ID" value="GAB1299658.1"/>
    <property type="molecule type" value="Genomic_DNA"/>
</dbReference>
<dbReference type="InterPro" id="IPR050182">
    <property type="entry name" value="Cytochrome_P450_fam2"/>
</dbReference>
<dbReference type="PRINTS" id="PR00463">
    <property type="entry name" value="EP450I"/>
</dbReference>
<dbReference type="InterPro" id="IPR001128">
    <property type="entry name" value="Cyt_P450"/>
</dbReference>